<name>A0ABU6XN97_9FABA</name>
<protein>
    <submittedName>
        <fullName evidence="1">Uncharacterized protein</fullName>
    </submittedName>
</protein>
<comment type="caution">
    <text evidence="1">The sequence shown here is derived from an EMBL/GenBank/DDBJ whole genome shotgun (WGS) entry which is preliminary data.</text>
</comment>
<proteinExistence type="predicted"/>
<sequence>MIVSVKDGFISHLDSSPNVYDMPDRQSVIIKIVEVLFEVVKVVYSDAEDKYPPYDFRDFPLRDIKGVPNCETSLNSGVWVISWLNMQDEFNPYQPLSGIIKENQIRGRTTVDLTNSPYNELRPCISDHATTYS</sequence>
<organism evidence="1 2">
    <name type="scientific">Stylosanthes scabra</name>
    <dbReference type="NCBI Taxonomy" id="79078"/>
    <lineage>
        <taxon>Eukaryota</taxon>
        <taxon>Viridiplantae</taxon>
        <taxon>Streptophyta</taxon>
        <taxon>Embryophyta</taxon>
        <taxon>Tracheophyta</taxon>
        <taxon>Spermatophyta</taxon>
        <taxon>Magnoliopsida</taxon>
        <taxon>eudicotyledons</taxon>
        <taxon>Gunneridae</taxon>
        <taxon>Pentapetalae</taxon>
        <taxon>rosids</taxon>
        <taxon>fabids</taxon>
        <taxon>Fabales</taxon>
        <taxon>Fabaceae</taxon>
        <taxon>Papilionoideae</taxon>
        <taxon>50 kb inversion clade</taxon>
        <taxon>dalbergioids sensu lato</taxon>
        <taxon>Dalbergieae</taxon>
        <taxon>Pterocarpus clade</taxon>
        <taxon>Stylosanthes</taxon>
    </lineage>
</organism>
<gene>
    <name evidence="1" type="ORF">PIB30_073349</name>
</gene>
<evidence type="ECO:0000313" key="1">
    <source>
        <dbReference type="EMBL" id="MED6199167.1"/>
    </source>
</evidence>
<reference evidence="1 2" key="1">
    <citation type="journal article" date="2023" name="Plants (Basel)">
        <title>Bridging the Gap: Combining Genomics and Transcriptomics Approaches to Understand Stylosanthes scabra, an Orphan Legume from the Brazilian Caatinga.</title>
        <authorList>
            <person name="Ferreira-Neto J.R.C."/>
            <person name="da Silva M.D."/>
            <person name="Binneck E."/>
            <person name="de Melo N.F."/>
            <person name="da Silva R.H."/>
            <person name="de Melo A.L.T.M."/>
            <person name="Pandolfi V."/>
            <person name="Bustamante F.O."/>
            <person name="Brasileiro-Vidal A.C."/>
            <person name="Benko-Iseppon A.M."/>
        </authorList>
    </citation>
    <scope>NUCLEOTIDE SEQUENCE [LARGE SCALE GENOMIC DNA]</scope>
    <source>
        <tissue evidence="1">Leaves</tissue>
    </source>
</reference>
<dbReference type="EMBL" id="JASCZI010212336">
    <property type="protein sequence ID" value="MED6199167.1"/>
    <property type="molecule type" value="Genomic_DNA"/>
</dbReference>
<dbReference type="Proteomes" id="UP001341840">
    <property type="component" value="Unassembled WGS sequence"/>
</dbReference>
<evidence type="ECO:0000313" key="2">
    <source>
        <dbReference type="Proteomes" id="UP001341840"/>
    </source>
</evidence>
<keyword evidence="2" id="KW-1185">Reference proteome</keyword>
<accession>A0ABU6XN97</accession>